<dbReference type="AlphaFoldDB" id="A0A832QGW2"/>
<dbReference type="Gene3D" id="3.30.190.20">
    <property type="match status" value="1"/>
</dbReference>
<dbReference type="PANTHER" id="PTHR36427">
    <property type="entry name" value="54S RIBOSOMAL PROTEIN L1, MITOCHONDRIAL"/>
    <property type="match status" value="1"/>
</dbReference>
<gene>
    <name evidence="9" type="primary">rplA</name>
    <name evidence="9" type="ORF">GX533_00710</name>
</gene>
<dbReference type="InterPro" id="IPR002143">
    <property type="entry name" value="Ribosomal_uL1"/>
</dbReference>
<dbReference type="GO" id="GO:0019843">
    <property type="term" value="F:rRNA binding"/>
    <property type="evidence" value="ECO:0007669"/>
    <property type="project" value="UniProtKB-KW"/>
</dbReference>
<keyword evidence="2" id="KW-0678">Repressor</keyword>
<evidence type="ECO:0000313" key="9">
    <source>
        <dbReference type="EMBL" id="HHX99192.1"/>
    </source>
</evidence>
<dbReference type="GO" id="GO:0006417">
    <property type="term" value="P:regulation of translation"/>
    <property type="evidence" value="ECO:0007669"/>
    <property type="project" value="UniProtKB-KW"/>
</dbReference>
<dbReference type="PIRSF" id="PIRSF002155">
    <property type="entry name" value="Ribosomal_L1"/>
    <property type="match status" value="1"/>
</dbReference>
<dbReference type="InterPro" id="IPR005878">
    <property type="entry name" value="Ribosom_uL1_bac-type"/>
</dbReference>
<dbReference type="SUPFAM" id="SSF56808">
    <property type="entry name" value="Ribosomal protein L1"/>
    <property type="match status" value="1"/>
</dbReference>
<dbReference type="InterPro" id="IPR023673">
    <property type="entry name" value="Ribosomal_uL1_CS"/>
</dbReference>
<dbReference type="Gene3D" id="3.40.50.790">
    <property type="match status" value="1"/>
</dbReference>
<evidence type="ECO:0000256" key="7">
    <source>
        <dbReference type="ARBA" id="ARBA00023274"/>
    </source>
</evidence>
<keyword evidence="3" id="KW-0699">rRNA-binding</keyword>
<dbReference type="Pfam" id="PF00687">
    <property type="entry name" value="Ribosomal_L1"/>
    <property type="match status" value="1"/>
</dbReference>
<proteinExistence type="inferred from homology"/>
<keyword evidence="6 8" id="KW-0689">Ribosomal protein</keyword>
<evidence type="ECO:0000256" key="1">
    <source>
        <dbReference type="ARBA" id="ARBA00010531"/>
    </source>
</evidence>
<comment type="similarity">
    <text evidence="1 8">Belongs to the universal ribosomal protein uL1 family.</text>
</comment>
<dbReference type="GO" id="GO:0006412">
    <property type="term" value="P:translation"/>
    <property type="evidence" value="ECO:0007669"/>
    <property type="project" value="InterPro"/>
</dbReference>
<dbReference type="EMBL" id="DUTP01000001">
    <property type="protein sequence ID" value="HHX99192.1"/>
    <property type="molecule type" value="Genomic_DNA"/>
</dbReference>
<keyword evidence="4" id="KW-0810">Translation regulation</keyword>
<protein>
    <recommendedName>
        <fullName evidence="8">Ribosomal protein</fullName>
    </recommendedName>
</protein>
<evidence type="ECO:0000256" key="5">
    <source>
        <dbReference type="ARBA" id="ARBA00022884"/>
    </source>
</evidence>
<dbReference type="PROSITE" id="PS01199">
    <property type="entry name" value="RIBOSOMAL_L1"/>
    <property type="match status" value="1"/>
</dbReference>
<dbReference type="InterPro" id="IPR016095">
    <property type="entry name" value="Ribosomal_uL1_3-a/b-sand"/>
</dbReference>
<dbReference type="FunFam" id="3.40.50.790:FF:000001">
    <property type="entry name" value="50S ribosomal protein L1"/>
    <property type="match status" value="1"/>
</dbReference>
<name>A0A832QGW2_9BACT</name>
<keyword evidence="5" id="KW-0694">RNA-binding</keyword>
<evidence type="ECO:0000256" key="6">
    <source>
        <dbReference type="ARBA" id="ARBA00022980"/>
    </source>
</evidence>
<dbReference type="CDD" id="cd00403">
    <property type="entry name" value="Ribosomal_L1"/>
    <property type="match status" value="1"/>
</dbReference>
<organism evidence="9 10">
    <name type="scientific">Candidatus Dojkabacteria bacterium</name>
    <dbReference type="NCBI Taxonomy" id="2099670"/>
    <lineage>
        <taxon>Bacteria</taxon>
        <taxon>Candidatus Dojkabacteria</taxon>
    </lineage>
</organism>
<dbReference type="GO" id="GO:0003735">
    <property type="term" value="F:structural constituent of ribosome"/>
    <property type="evidence" value="ECO:0007669"/>
    <property type="project" value="InterPro"/>
</dbReference>
<dbReference type="InterPro" id="IPR023674">
    <property type="entry name" value="Ribosomal_uL1-like"/>
</dbReference>
<dbReference type="Proteomes" id="UP000576550">
    <property type="component" value="Unassembled WGS sequence"/>
</dbReference>
<dbReference type="NCBIfam" id="TIGR01169">
    <property type="entry name" value="rplA_bact"/>
    <property type="match status" value="1"/>
</dbReference>
<reference evidence="9 10" key="1">
    <citation type="journal article" date="2020" name="Biotechnol. Biofuels">
        <title>New insights from the biogas microbiome by comprehensive genome-resolved metagenomics of nearly 1600 species originating from multiple anaerobic digesters.</title>
        <authorList>
            <person name="Campanaro S."/>
            <person name="Treu L."/>
            <person name="Rodriguez-R L.M."/>
            <person name="Kovalovszki A."/>
            <person name="Ziels R.M."/>
            <person name="Maus I."/>
            <person name="Zhu X."/>
            <person name="Kougias P.G."/>
            <person name="Basile A."/>
            <person name="Luo G."/>
            <person name="Schluter A."/>
            <person name="Konstantinidis K.T."/>
            <person name="Angelidaki I."/>
        </authorList>
    </citation>
    <scope>NUCLEOTIDE SEQUENCE [LARGE SCALE GENOMIC DNA]</scope>
    <source>
        <strain evidence="9">AS05jafATM_89</strain>
    </source>
</reference>
<evidence type="ECO:0000256" key="8">
    <source>
        <dbReference type="RuleBase" id="RU000659"/>
    </source>
</evidence>
<dbReference type="PANTHER" id="PTHR36427:SF3">
    <property type="entry name" value="LARGE RIBOSOMAL SUBUNIT PROTEIN UL1M"/>
    <property type="match status" value="1"/>
</dbReference>
<evidence type="ECO:0000256" key="2">
    <source>
        <dbReference type="ARBA" id="ARBA00022491"/>
    </source>
</evidence>
<sequence length="226" mass="24544">MKRGKNYKKIAKDLDRTATYTLEEGVKKAKELSYSKFTGSLELHVDLKLPKDKDPKSLKGAVSLPYSTDTKEVKIAVFCTPNKEEEAKKAGADIVGLDNLIKDIKAGKIDFDVAIATPDVMPKIAILGKELGPKGLMPSPKNGTVTDDIADAVSEYKKGKQTFTCDPSGVVHMNVGKLDLEDKKLVENINAALLAISEVVGRTPELMINKMHLAPTMGPSVKINYS</sequence>
<accession>A0A832QGW2</accession>
<evidence type="ECO:0000256" key="4">
    <source>
        <dbReference type="ARBA" id="ARBA00022845"/>
    </source>
</evidence>
<evidence type="ECO:0000256" key="3">
    <source>
        <dbReference type="ARBA" id="ARBA00022730"/>
    </source>
</evidence>
<dbReference type="GO" id="GO:0015934">
    <property type="term" value="C:large ribosomal subunit"/>
    <property type="evidence" value="ECO:0007669"/>
    <property type="project" value="InterPro"/>
</dbReference>
<keyword evidence="7 8" id="KW-0687">Ribonucleoprotein</keyword>
<evidence type="ECO:0000313" key="10">
    <source>
        <dbReference type="Proteomes" id="UP000576550"/>
    </source>
</evidence>
<dbReference type="InterPro" id="IPR028364">
    <property type="entry name" value="Ribosomal_uL1/biogenesis"/>
</dbReference>
<comment type="caution">
    <text evidence="9">The sequence shown here is derived from an EMBL/GenBank/DDBJ whole genome shotgun (WGS) entry which is preliminary data.</text>
</comment>